<dbReference type="EMBL" id="CAADFV010000047">
    <property type="protein sequence ID" value="VFK57847.1"/>
    <property type="molecule type" value="Genomic_DNA"/>
</dbReference>
<sequence>MISSNHDKATPIHGFHGPDELDEDRDKARLWIPHFSPEKRTAIQDIYKKIKTAQGLDICPVLPFPAADPRTADEDAIEFLDEFQDWRIDARHILHAAQDDPLDLYRQILTVHRTRERVFEGLQGSQTILSPAGSKILSLGFLLAALDYDLPVIYVESTHYQLKPDTEESMKLLHLWLLGTPYPDDTH</sequence>
<accession>A0A450ZLG1</accession>
<name>A0A450ZLG1_9GAMM</name>
<feature type="region of interest" description="Disordered" evidence="1">
    <location>
        <begin position="1"/>
        <end position="21"/>
    </location>
</feature>
<dbReference type="EMBL" id="CAADFY010000048">
    <property type="protein sequence ID" value="VFK54611.1"/>
    <property type="molecule type" value="Genomic_DNA"/>
</dbReference>
<gene>
    <name evidence="3" type="ORF">BECKTUN1418E_GA0071001_104720</name>
    <name evidence="2" type="ORF">BECKTUN1418F_GA0071002_104820</name>
</gene>
<dbReference type="AlphaFoldDB" id="A0A450ZLG1"/>
<organism evidence="2">
    <name type="scientific">Candidatus Kentrum sp. TUN</name>
    <dbReference type="NCBI Taxonomy" id="2126343"/>
    <lineage>
        <taxon>Bacteria</taxon>
        <taxon>Pseudomonadati</taxon>
        <taxon>Pseudomonadota</taxon>
        <taxon>Gammaproteobacteria</taxon>
        <taxon>Candidatus Kentrum</taxon>
    </lineage>
</organism>
<evidence type="ECO:0000313" key="2">
    <source>
        <dbReference type="EMBL" id="VFK54611.1"/>
    </source>
</evidence>
<evidence type="ECO:0000313" key="3">
    <source>
        <dbReference type="EMBL" id="VFK57847.1"/>
    </source>
</evidence>
<reference evidence="2" key="1">
    <citation type="submission" date="2019-02" db="EMBL/GenBank/DDBJ databases">
        <authorList>
            <person name="Gruber-Vodicka R. H."/>
            <person name="Seah K. B. B."/>
        </authorList>
    </citation>
    <scope>NUCLEOTIDE SEQUENCE</scope>
    <source>
        <strain evidence="3">BECK_BY2</strain>
        <strain evidence="2">BECK_BY3</strain>
    </source>
</reference>
<evidence type="ECO:0000256" key="1">
    <source>
        <dbReference type="SAM" id="MobiDB-lite"/>
    </source>
</evidence>
<proteinExistence type="predicted"/>
<protein>
    <submittedName>
        <fullName evidence="2">Uncharacterized protein</fullName>
    </submittedName>
</protein>